<protein>
    <submittedName>
        <fullName evidence="1">Uncharacterized protein</fullName>
    </submittedName>
</protein>
<evidence type="ECO:0000313" key="1">
    <source>
        <dbReference type="EMBL" id="ELQ41883.1"/>
    </source>
</evidence>
<dbReference type="EMBL" id="JH793553">
    <property type="protein sequence ID" value="ELQ41883.1"/>
    <property type="molecule type" value="Genomic_DNA"/>
</dbReference>
<proteinExistence type="predicted"/>
<sequence>MDMDGQGTRVRDMVWRRQSWEGLFLVNKGVTIKLTWVGDHGRGAIGWSGKTRVGGGVEDTWKASELWMDQFGYFCEAGQNPSMSTKRKLYTRLARGHLLLPMQNSQRSGPEHRFKNPPGTQPIAAPGCAAPHRTCTSLSEAGDPALMGASTFAMEVSLSRRPATGEQGRPWIRQYQVRIVSLLGLVSSVASALSRVGSLAVARTLPLCLIYSIFFKPHFFRSNVVVPDRLSVCPPLGLGSDMVRYFSKAQAVQNSTGHQLVLQAESSLVFER</sequence>
<gene>
    <name evidence="1" type="ORF">OOU_Y34scaffold00247g17</name>
</gene>
<organism evidence="1">
    <name type="scientific">Pyricularia oryzae (strain Y34)</name>
    <name type="common">Rice blast fungus</name>
    <name type="synonym">Magnaporthe oryzae</name>
    <dbReference type="NCBI Taxonomy" id="1143189"/>
    <lineage>
        <taxon>Eukaryota</taxon>
        <taxon>Fungi</taxon>
        <taxon>Dikarya</taxon>
        <taxon>Ascomycota</taxon>
        <taxon>Pezizomycotina</taxon>
        <taxon>Sordariomycetes</taxon>
        <taxon>Sordariomycetidae</taxon>
        <taxon>Magnaporthales</taxon>
        <taxon>Pyriculariaceae</taxon>
        <taxon>Pyricularia</taxon>
    </lineage>
</organism>
<reference evidence="1" key="1">
    <citation type="journal article" date="2012" name="PLoS Genet.">
        <title>Comparative analysis of the genomes of two field isolates of the rice blast fungus Magnaporthe oryzae.</title>
        <authorList>
            <person name="Xue M."/>
            <person name="Yang J."/>
            <person name="Li Z."/>
            <person name="Hu S."/>
            <person name="Yao N."/>
            <person name="Dean R.A."/>
            <person name="Zhao W."/>
            <person name="Shen M."/>
            <person name="Zhang H."/>
            <person name="Li C."/>
            <person name="Liu L."/>
            <person name="Cao L."/>
            <person name="Xu X."/>
            <person name="Xing Y."/>
            <person name="Hsiang T."/>
            <person name="Zhang Z."/>
            <person name="Xu J.R."/>
            <person name="Peng Y.L."/>
        </authorList>
    </citation>
    <scope>NUCLEOTIDE SEQUENCE</scope>
    <source>
        <strain evidence="1">Y34</strain>
    </source>
</reference>
<dbReference type="Proteomes" id="UP000011086">
    <property type="component" value="Unassembled WGS sequence"/>
</dbReference>
<name>A0AA97P4K5_PYRO3</name>
<accession>A0AA97P4K5</accession>
<dbReference type="AlphaFoldDB" id="A0AA97P4K5"/>